<dbReference type="OMA" id="ATIKCMA"/>
<dbReference type="HAMAP" id="MF_00003">
    <property type="entry name" value="RbfA"/>
    <property type="match status" value="1"/>
</dbReference>
<dbReference type="InterPro" id="IPR020053">
    <property type="entry name" value="Ribosome-bd_factorA_CS"/>
</dbReference>
<dbReference type="Gene3D" id="3.30.300.20">
    <property type="match status" value="1"/>
</dbReference>
<dbReference type="InterPro" id="IPR000238">
    <property type="entry name" value="RbfA"/>
</dbReference>
<dbReference type="InterPro" id="IPR015946">
    <property type="entry name" value="KH_dom-like_a/b"/>
</dbReference>
<dbReference type="NCBIfam" id="TIGR00082">
    <property type="entry name" value="rbfA"/>
    <property type="match status" value="1"/>
</dbReference>
<dbReference type="GO" id="GO:0009507">
    <property type="term" value="C:chloroplast"/>
    <property type="evidence" value="ECO:0007669"/>
    <property type="project" value="EnsemblPlants"/>
</dbReference>
<dbReference type="AlphaFoldDB" id="A0A5P1FQ07"/>
<dbReference type="PANTHER" id="PTHR33515">
    <property type="entry name" value="RIBOSOME-BINDING FACTOR A, CHLOROPLASTIC-RELATED"/>
    <property type="match status" value="1"/>
</dbReference>
<evidence type="ECO:0008006" key="4">
    <source>
        <dbReference type="Google" id="ProtNLM"/>
    </source>
</evidence>
<name>A0A5P1FQ07_ASPOF</name>
<evidence type="ECO:0000256" key="1">
    <source>
        <dbReference type="SAM" id="MobiDB-lite"/>
    </source>
</evidence>
<dbReference type="Proteomes" id="UP000243459">
    <property type="component" value="Chromosome 1"/>
</dbReference>
<sequence>MLNLSSLNLCRPPQLPSFVPLRPSLRPSTTIARNPIRVRCMANQRRVKMVAKQIMRELSDMLITDKVLQYAVLPEASLGADRYLSSLTTISDVEVSGDLQVVKVYVSVFGDERGKEVAIAGLKSKAKYVRSELGRRMKLRLTPEIRFIEDESLERGSRVIAILDRLKNEKSSDGQDKDQSESHNLSEEDGEWDKDDTDEGIIYIK</sequence>
<organism evidence="2 3">
    <name type="scientific">Asparagus officinalis</name>
    <name type="common">Garden asparagus</name>
    <dbReference type="NCBI Taxonomy" id="4686"/>
    <lineage>
        <taxon>Eukaryota</taxon>
        <taxon>Viridiplantae</taxon>
        <taxon>Streptophyta</taxon>
        <taxon>Embryophyta</taxon>
        <taxon>Tracheophyta</taxon>
        <taxon>Spermatophyta</taxon>
        <taxon>Magnoliopsida</taxon>
        <taxon>Liliopsida</taxon>
        <taxon>Asparagales</taxon>
        <taxon>Asparagaceae</taxon>
        <taxon>Asparagoideae</taxon>
        <taxon>Asparagus</taxon>
    </lineage>
</organism>
<feature type="compositionally biased region" description="Acidic residues" evidence="1">
    <location>
        <begin position="187"/>
        <end position="199"/>
    </location>
</feature>
<dbReference type="PROSITE" id="PS01319">
    <property type="entry name" value="RBFA"/>
    <property type="match status" value="1"/>
</dbReference>
<accession>A0A5P1FQ07</accession>
<dbReference type="EMBL" id="CM007381">
    <property type="protein sequence ID" value="ONK80192.1"/>
    <property type="molecule type" value="Genomic_DNA"/>
</dbReference>
<keyword evidence="3" id="KW-1185">Reference proteome</keyword>
<dbReference type="InterPro" id="IPR023799">
    <property type="entry name" value="RbfA_dom_sf"/>
</dbReference>
<evidence type="ECO:0000313" key="3">
    <source>
        <dbReference type="Proteomes" id="UP000243459"/>
    </source>
</evidence>
<dbReference type="FunFam" id="3.30.300.20:FF:000014">
    <property type="entry name" value="probable ribosome-binding factor A, chloroplastic"/>
    <property type="match status" value="1"/>
</dbReference>
<reference evidence="3" key="1">
    <citation type="journal article" date="2017" name="Nat. Commun.">
        <title>The asparagus genome sheds light on the origin and evolution of a young Y chromosome.</title>
        <authorList>
            <person name="Harkess A."/>
            <person name="Zhou J."/>
            <person name="Xu C."/>
            <person name="Bowers J.E."/>
            <person name="Van der Hulst R."/>
            <person name="Ayyampalayam S."/>
            <person name="Mercati F."/>
            <person name="Riccardi P."/>
            <person name="McKain M.R."/>
            <person name="Kakrana A."/>
            <person name="Tang H."/>
            <person name="Ray J."/>
            <person name="Groenendijk J."/>
            <person name="Arikit S."/>
            <person name="Mathioni S.M."/>
            <person name="Nakano M."/>
            <person name="Shan H."/>
            <person name="Telgmann-Rauber A."/>
            <person name="Kanno A."/>
            <person name="Yue Z."/>
            <person name="Chen H."/>
            <person name="Li W."/>
            <person name="Chen Y."/>
            <person name="Xu X."/>
            <person name="Zhang Y."/>
            <person name="Luo S."/>
            <person name="Chen H."/>
            <person name="Gao J."/>
            <person name="Mao Z."/>
            <person name="Pires J.C."/>
            <person name="Luo M."/>
            <person name="Kudrna D."/>
            <person name="Wing R.A."/>
            <person name="Meyers B.C."/>
            <person name="Yi K."/>
            <person name="Kong H."/>
            <person name="Lavrijsen P."/>
            <person name="Sunseri F."/>
            <person name="Falavigna A."/>
            <person name="Ye Y."/>
            <person name="Leebens-Mack J.H."/>
            <person name="Chen G."/>
        </authorList>
    </citation>
    <scope>NUCLEOTIDE SEQUENCE [LARGE SCALE GENOMIC DNA]</scope>
    <source>
        <strain evidence="3">cv. DH0086</strain>
    </source>
</reference>
<feature type="region of interest" description="Disordered" evidence="1">
    <location>
        <begin position="169"/>
        <end position="205"/>
    </location>
</feature>
<protein>
    <recommendedName>
        <fullName evidence="4">Ribosome-binding factor A, chloroplastic</fullName>
    </recommendedName>
</protein>
<dbReference type="Gramene" id="ONK80192">
    <property type="protein sequence ID" value="ONK80192"/>
    <property type="gene ID" value="A4U43_C01F14920"/>
</dbReference>
<dbReference type="PANTHER" id="PTHR33515:SF1">
    <property type="entry name" value="RIBOSOME-BINDING FACTOR A, CHLOROPLASTIC-RELATED"/>
    <property type="match status" value="1"/>
</dbReference>
<feature type="compositionally biased region" description="Basic and acidic residues" evidence="1">
    <location>
        <begin position="169"/>
        <end position="186"/>
    </location>
</feature>
<dbReference type="OrthoDB" id="2015319at2759"/>
<evidence type="ECO:0000313" key="2">
    <source>
        <dbReference type="EMBL" id="ONK80192.1"/>
    </source>
</evidence>
<dbReference type="SUPFAM" id="SSF89919">
    <property type="entry name" value="Ribosome-binding factor A, RbfA"/>
    <property type="match status" value="1"/>
</dbReference>
<proteinExistence type="inferred from homology"/>
<dbReference type="Pfam" id="PF02033">
    <property type="entry name" value="RBFA"/>
    <property type="match status" value="1"/>
</dbReference>
<dbReference type="GO" id="GO:0043024">
    <property type="term" value="F:ribosomal small subunit binding"/>
    <property type="evidence" value="ECO:0007669"/>
    <property type="project" value="TreeGrafter"/>
</dbReference>
<gene>
    <name evidence="2" type="ORF">A4U43_C01F14920</name>
</gene>
<dbReference type="GO" id="GO:0006364">
    <property type="term" value="P:rRNA processing"/>
    <property type="evidence" value="ECO:0007669"/>
    <property type="project" value="InterPro"/>
</dbReference>